<dbReference type="InterPro" id="IPR036259">
    <property type="entry name" value="MFS_trans_sf"/>
</dbReference>
<gene>
    <name evidence="8" type="ORF">FWJ32_04450</name>
</gene>
<keyword evidence="9" id="KW-1185">Reference proteome</keyword>
<feature type="transmembrane region" description="Helical" evidence="6">
    <location>
        <begin position="362"/>
        <end position="381"/>
    </location>
</feature>
<feature type="transmembrane region" description="Helical" evidence="6">
    <location>
        <begin position="211"/>
        <end position="236"/>
    </location>
</feature>
<keyword evidence="3 6" id="KW-0812">Transmembrane</keyword>
<evidence type="ECO:0000256" key="2">
    <source>
        <dbReference type="ARBA" id="ARBA00022448"/>
    </source>
</evidence>
<evidence type="ECO:0000256" key="5">
    <source>
        <dbReference type="ARBA" id="ARBA00023136"/>
    </source>
</evidence>
<keyword evidence="5 6" id="KW-0472">Membrane</keyword>
<feature type="transmembrane region" description="Helical" evidence="6">
    <location>
        <begin position="248"/>
        <end position="269"/>
    </location>
</feature>
<dbReference type="RefSeq" id="WP_149544775.1">
    <property type="nucleotide sequence ID" value="NZ_VTPS01000005.1"/>
</dbReference>
<feature type="transmembrane region" description="Helical" evidence="6">
    <location>
        <begin position="51"/>
        <end position="72"/>
    </location>
</feature>
<feature type="transmembrane region" description="Helical" evidence="6">
    <location>
        <begin position="167"/>
        <end position="187"/>
    </location>
</feature>
<reference evidence="8 9" key="1">
    <citation type="submission" date="2019-08" db="EMBL/GenBank/DDBJ databases">
        <title>Calorimonas adulescens gen. nov., sp. nov., an anaerobic thermophilic bacterium from Sakhalin hot spring.</title>
        <authorList>
            <person name="Khomyakova M.A."/>
            <person name="Merkel A.Y."/>
            <person name="Novikov A."/>
            <person name="Bonch-Osmolovskaya E.A."/>
            <person name="Slobodkin A.I."/>
        </authorList>
    </citation>
    <scope>NUCLEOTIDE SEQUENCE [LARGE SCALE GENOMIC DNA]</scope>
    <source>
        <strain evidence="8 9">A05MB</strain>
    </source>
</reference>
<dbReference type="PROSITE" id="PS50850">
    <property type="entry name" value="MFS"/>
    <property type="match status" value="1"/>
</dbReference>
<comment type="caution">
    <text evidence="8">The sequence shown here is derived from an EMBL/GenBank/DDBJ whole genome shotgun (WGS) entry which is preliminary data.</text>
</comment>
<feature type="transmembrane region" description="Helical" evidence="6">
    <location>
        <begin position="79"/>
        <end position="98"/>
    </location>
</feature>
<sequence>METIEETKSKFNWTGVMAVSAGHFWIDYYAAILQSIVPYLVINMDLTPSRVGFAIMMTNVATSIFQPLFGHYADTRGNILWIPVSIFWSAAAISSVGLTNNFMVIILLSALSGFGITLFHPLGVIEANRHAASNEGLGLSIYSLMGNLGFAVTPMIIVPLLNSFNRAGFLISFIPGLIISIILLMYYRNKRPAITINTVHEEVSSSSKKKVLLLTLIEIFRACGYSTLSTYIALYFVSKGMSQLNAGYIQSFFGIMSVAGLFLGGFFVNRFDIKKLMLYTMGLTIIFFLGFSFTSGAVSILFILITAFLYRFCFNVSILAGQALLPNGKGMVTGLIMGIAPAVGSIVTFISGIVADASGVDIAVKYTVIFAVLSFIMTLFFKPEKGAVKN</sequence>
<dbReference type="InterPro" id="IPR011701">
    <property type="entry name" value="MFS"/>
</dbReference>
<dbReference type="Gene3D" id="1.20.1250.20">
    <property type="entry name" value="MFS general substrate transporter like domains"/>
    <property type="match status" value="2"/>
</dbReference>
<keyword evidence="2" id="KW-0813">Transport</keyword>
<accession>A0A5D8QFC9</accession>
<dbReference type="Proteomes" id="UP000322976">
    <property type="component" value="Unassembled WGS sequence"/>
</dbReference>
<evidence type="ECO:0000256" key="3">
    <source>
        <dbReference type="ARBA" id="ARBA00022692"/>
    </source>
</evidence>
<feature type="transmembrane region" description="Helical" evidence="6">
    <location>
        <begin position="137"/>
        <end position="161"/>
    </location>
</feature>
<dbReference type="PANTHER" id="PTHR43129:SF1">
    <property type="entry name" value="FOSMIDOMYCIN RESISTANCE PROTEIN"/>
    <property type="match status" value="1"/>
</dbReference>
<organism evidence="8 9">
    <name type="scientific">Calorimonas adulescens</name>
    <dbReference type="NCBI Taxonomy" id="2606906"/>
    <lineage>
        <taxon>Bacteria</taxon>
        <taxon>Bacillati</taxon>
        <taxon>Bacillota</taxon>
        <taxon>Clostridia</taxon>
        <taxon>Thermoanaerobacterales</taxon>
        <taxon>Thermoanaerobacteraceae</taxon>
        <taxon>Calorimonas</taxon>
    </lineage>
</organism>
<proteinExistence type="predicted"/>
<dbReference type="InterPro" id="IPR020846">
    <property type="entry name" value="MFS_dom"/>
</dbReference>
<comment type="subcellular location">
    <subcellularLocation>
        <location evidence="1">Cell membrane</location>
        <topology evidence="1">Multi-pass membrane protein</topology>
    </subcellularLocation>
</comment>
<dbReference type="CDD" id="cd17478">
    <property type="entry name" value="MFS_FsR"/>
    <property type="match status" value="1"/>
</dbReference>
<name>A0A5D8QFC9_9THEO</name>
<evidence type="ECO:0000313" key="8">
    <source>
        <dbReference type="EMBL" id="TZE82536.1"/>
    </source>
</evidence>
<evidence type="ECO:0000256" key="4">
    <source>
        <dbReference type="ARBA" id="ARBA00022989"/>
    </source>
</evidence>
<dbReference type="GO" id="GO:0005886">
    <property type="term" value="C:plasma membrane"/>
    <property type="evidence" value="ECO:0007669"/>
    <property type="project" value="UniProtKB-SubCell"/>
</dbReference>
<feature type="domain" description="Major facilitator superfamily (MFS) profile" evidence="7">
    <location>
        <begin position="15"/>
        <end position="386"/>
    </location>
</feature>
<dbReference type="Pfam" id="PF07690">
    <property type="entry name" value="MFS_1"/>
    <property type="match status" value="1"/>
</dbReference>
<feature type="transmembrane region" description="Helical" evidence="6">
    <location>
        <begin position="332"/>
        <end position="350"/>
    </location>
</feature>
<evidence type="ECO:0000256" key="1">
    <source>
        <dbReference type="ARBA" id="ARBA00004651"/>
    </source>
</evidence>
<keyword evidence="4 6" id="KW-1133">Transmembrane helix</keyword>
<dbReference type="PANTHER" id="PTHR43129">
    <property type="entry name" value="FOSMIDOMYCIN RESISTANCE PROTEIN"/>
    <property type="match status" value="1"/>
</dbReference>
<evidence type="ECO:0000256" key="6">
    <source>
        <dbReference type="SAM" id="Phobius"/>
    </source>
</evidence>
<dbReference type="AlphaFoldDB" id="A0A5D8QFC9"/>
<evidence type="ECO:0000313" key="9">
    <source>
        <dbReference type="Proteomes" id="UP000322976"/>
    </source>
</evidence>
<dbReference type="EMBL" id="VTPS01000005">
    <property type="protein sequence ID" value="TZE82536.1"/>
    <property type="molecule type" value="Genomic_DNA"/>
</dbReference>
<feature type="transmembrane region" description="Helical" evidence="6">
    <location>
        <begin position="276"/>
        <end position="294"/>
    </location>
</feature>
<protein>
    <submittedName>
        <fullName evidence="8">MFS transporter</fullName>
    </submittedName>
</protein>
<dbReference type="SUPFAM" id="SSF103473">
    <property type="entry name" value="MFS general substrate transporter"/>
    <property type="match status" value="1"/>
</dbReference>
<feature type="transmembrane region" description="Helical" evidence="6">
    <location>
        <begin position="104"/>
        <end position="125"/>
    </location>
</feature>
<evidence type="ECO:0000259" key="7">
    <source>
        <dbReference type="PROSITE" id="PS50850"/>
    </source>
</evidence>
<dbReference type="GO" id="GO:0022857">
    <property type="term" value="F:transmembrane transporter activity"/>
    <property type="evidence" value="ECO:0007669"/>
    <property type="project" value="InterPro"/>
</dbReference>